<dbReference type="Pfam" id="PF07651">
    <property type="entry name" value="ANTH"/>
    <property type="match status" value="1"/>
</dbReference>
<evidence type="ECO:0000256" key="1">
    <source>
        <dbReference type="ARBA" id="ARBA00004132"/>
    </source>
</evidence>
<dbReference type="PANTHER" id="PTHR22951:SF97">
    <property type="entry name" value="ENTH DOMAIN-CONTAINING PROTEIN"/>
    <property type="match status" value="1"/>
</dbReference>
<keyword evidence="5" id="KW-0333">Golgi apparatus</keyword>
<evidence type="ECO:0000259" key="10">
    <source>
        <dbReference type="PROSITE" id="PS50942"/>
    </source>
</evidence>
<feature type="region of interest" description="Disordered" evidence="9">
    <location>
        <begin position="493"/>
        <end position="532"/>
    </location>
</feature>
<dbReference type="Gene3D" id="1.20.58.150">
    <property type="entry name" value="ANTH domain"/>
    <property type="match status" value="1"/>
</dbReference>
<dbReference type="InterPro" id="IPR013809">
    <property type="entry name" value="ENTH"/>
</dbReference>
<gene>
    <name evidence="11" type="ORF">O6P43_022247</name>
</gene>
<organism evidence="11 12">
    <name type="scientific">Quillaja saponaria</name>
    <name type="common">Soap bark tree</name>
    <dbReference type="NCBI Taxonomy" id="32244"/>
    <lineage>
        <taxon>Eukaryota</taxon>
        <taxon>Viridiplantae</taxon>
        <taxon>Streptophyta</taxon>
        <taxon>Embryophyta</taxon>
        <taxon>Tracheophyta</taxon>
        <taxon>Spermatophyta</taxon>
        <taxon>Magnoliopsida</taxon>
        <taxon>eudicotyledons</taxon>
        <taxon>Gunneridae</taxon>
        <taxon>Pentapetalae</taxon>
        <taxon>rosids</taxon>
        <taxon>fabids</taxon>
        <taxon>Fabales</taxon>
        <taxon>Quillajaceae</taxon>
        <taxon>Quillaja</taxon>
    </lineage>
</organism>
<accession>A0AAD7LD90</accession>
<dbReference type="GO" id="GO:0048268">
    <property type="term" value="P:clathrin coat assembly"/>
    <property type="evidence" value="ECO:0007669"/>
    <property type="project" value="InterPro"/>
</dbReference>
<protein>
    <submittedName>
        <fullName evidence="11">ENTH/ANTH/VHS superfamily protein</fullName>
    </submittedName>
</protein>
<dbReference type="GO" id="GO:0005545">
    <property type="term" value="F:1-phosphatidylinositol binding"/>
    <property type="evidence" value="ECO:0007669"/>
    <property type="project" value="InterPro"/>
</dbReference>
<evidence type="ECO:0000256" key="5">
    <source>
        <dbReference type="ARBA" id="ARBA00023034"/>
    </source>
</evidence>
<evidence type="ECO:0000256" key="6">
    <source>
        <dbReference type="ARBA" id="ARBA00023136"/>
    </source>
</evidence>
<dbReference type="GO" id="GO:0005794">
    <property type="term" value="C:Golgi apparatus"/>
    <property type="evidence" value="ECO:0007669"/>
    <property type="project" value="UniProtKB-SubCell"/>
</dbReference>
<dbReference type="PANTHER" id="PTHR22951">
    <property type="entry name" value="CLATHRIN ASSEMBLY PROTEIN"/>
    <property type="match status" value="1"/>
</dbReference>
<dbReference type="FunFam" id="1.20.58.150:FF:000005">
    <property type="entry name" value="putative clathrin assembly protein At2g25430"/>
    <property type="match status" value="1"/>
</dbReference>
<dbReference type="GO" id="GO:0000149">
    <property type="term" value="F:SNARE binding"/>
    <property type="evidence" value="ECO:0007669"/>
    <property type="project" value="TreeGrafter"/>
</dbReference>
<dbReference type="Proteomes" id="UP001163823">
    <property type="component" value="Chromosome 9"/>
</dbReference>
<dbReference type="Gene3D" id="1.25.40.90">
    <property type="match status" value="1"/>
</dbReference>
<dbReference type="SUPFAM" id="SSF89009">
    <property type="entry name" value="GAT-like domain"/>
    <property type="match status" value="1"/>
</dbReference>
<dbReference type="PROSITE" id="PS50942">
    <property type="entry name" value="ENTH"/>
    <property type="match status" value="1"/>
</dbReference>
<dbReference type="CDD" id="cd03564">
    <property type="entry name" value="ANTH_N"/>
    <property type="match status" value="1"/>
</dbReference>
<keyword evidence="12" id="KW-1185">Reference proteome</keyword>
<dbReference type="KEGG" id="qsa:O6P43_022247"/>
<keyword evidence="7" id="KW-0168">Coated pit</keyword>
<comment type="caution">
    <text evidence="11">The sequence shown here is derived from an EMBL/GenBank/DDBJ whole genome shotgun (WGS) entry which is preliminary data.</text>
</comment>
<dbReference type="SUPFAM" id="SSF48464">
    <property type="entry name" value="ENTH/VHS domain"/>
    <property type="match status" value="1"/>
</dbReference>
<evidence type="ECO:0000256" key="4">
    <source>
        <dbReference type="ARBA" id="ARBA00022583"/>
    </source>
</evidence>
<evidence type="ECO:0000256" key="8">
    <source>
        <dbReference type="ARBA" id="ARBA00023329"/>
    </source>
</evidence>
<dbReference type="GO" id="GO:0005546">
    <property type="term" value="F:phosphatidylinositol-4,5-bisphosphate binding"/>
    <property type="evidence" value="ECO:0007669"/>
    <property type="project" value="TreeGrafter"/>
</dbReference>
<dbReference type="GO" id="GO:0005905">
    <property type="term" value="C:clathrin-coated pit"/>
    <property type="evidence" value="ECO:0007669"/>
    <property type="project" value="UniProtKB-SubCell"/>
</dbReference>
<evidence type="ECO:0000256" key="2">
    <source>
        <dbReference type="ARBA" id="ARBA00004555"/>
    </source>
</evidence>
<dbReference type="InterPro" id="IPR014712">
    <property type="entry name" value="ANTH_dom_sf"/>
</dbReference>
<sequence length="532" mass="59511">MAAGGGTQRSLRKALRALKDSTTVGLAKVNSEYKELDVAIVKATNHDEVLPKEKHLYKIFDAVSSSRPRADVAYCILSLSKCLSRTHNWTVAIKTLIVIHRALREVDPTFREELIYYNQRRGHILNLSHCRDDSSPNAWDYSAWARTYALYIEERLACYRMLKYDVETDRSRTKKLDTQDLLEQLPVLQQLLFRLLACQPAGTVAYNSLIQYAFSIVAGESINLYVAITDGILNLVDKYFEMQHHDAVRVLEIYRKSEIQAKRLSEFLEICRGLYFGSGQKFIKIEQPPSSFLYSMEEYIKEAPTTLMLEYAITNHEGVISKEIAAPEGDLLEGYKQDVEVEEKLDPVAAPQVADLLGMDDLITGEPEFEPKDSLALEIVTPENSSNTLDDLNVACQTTGWELALVTATSSNGSAAPENKSAVGLDRLTLDSLYDEAIARAQQTGTYNMGTVTTNPFETVDCSLDPSYAYGYLAPESDFQMANNPQQQDIITQQQQLQPSMVGQSSTNPFADPPVELSIPSHPPQDTYSSLI</sequence>
<keyword evidence="4" id="KW-0254">Endocytosis</keyword>
<feature type="compositionally biased region" description="Polar residues" evidence="9">
    <location>
        <begin position="499"/>
        <end position="509"/>
    </location>
</feature>
<dbReference type="GO" id="GO:0032050">
    <property type="term" value="F:clathrin heavy chain binding"/>
    <property type="evidence" value="ECO:0007669"/>
    <property type="project" value="TreeGrafter"/>
</dbReference>
<dbReference type="EMBL" id="JARAOO010000009">
    <property type="protein sequence ID" value="KAJ7955703.1"/>
    <property type="molecule type" value="Genomic_DNA"/>
</dbReference>
<dbReference type="GO" id="GO:0072583">
    <property type="term" value="P:clathrin-dependent endocytosis"/>
    <property type="evidence" value="ECO:0007669"/>
    <property type="project" value="InterPro"/>
</dbReference>
<name>A0AAD7LD90_QUISA</name>
<evidence type="ECO:0000256" key="7">
    <source>
        <dbReference type="ARBA" id="ARBA00023176"/>
    </source>
</evidence>
<dbReference type="SMART" id="SM00273">
    <property type="entry name" value="ENTH"/>
    <property type="match status" value="1"/>
</dbReference>
<dbReference type="AlphaFoldDB" id="A0AAD7LD90"/>
<keyword evidence="6" id="KW-0472">Membrane</keyword>
<dbReference type="GO" id="GO:0006900">
    <property type="term" value="P:vesicle budding from membrane"/>
    <property type="evidence" value="ECO:0007669"/>
    <property type="project" value="TreeGrafter"/>
</dbReference>
<dbReference type="InterPro" id="IPR008942">
    <property type="entry name" value="ENTH_VHS"/>
</dbReference>
<comment type="subcellular location">
    <subcellularLocation>
        <location evidence="1">Cytoplasmic vesicle</location>
        <location evidence="1">Clathrin-coated vesicle</location>
    </subcellularLocation>
    <subcellularLocation>
        <location evidence="2">Golgi apparatus</location>
    </subcellularLocation>
    <subcellularLocation>
        <location evidence="3">Membrane</location>
        <location evidence="3">Clathrin-coated pit</location>
    </subcellularLocation>
</comment>
<reference evidence="11" key="1">
    <citation type="journal article" date="2023" name="Science">
        <title>Elucidation of the pathway for biosynthesis of saponin adjuvants from the soapbark tree.</title>
        <authorList>
            <person name="Reed J."/>
            <person name="Orme A."/>
            <person name="El-Demerdash A."/>
            <person name="Owen C."/>
            <person name="Martin L.B.B."/>
            <person name="Misra R.C."/>
            <person name="Kikuchi S."/>
            <person name="Rejzek M."/>
            <person name="Martin A.C."/>
            <person name="Harkess A."/>
            <person name="Leebens-Mack J."/>
            <person name="Louveau T."/>
            <person name="Stephenson M.J."/>
            <person name="Osbourn A."/>
        </authorList>
    </citation>
    <scope>NUCLEOTIDE SEQUENCE</scope>
    <source>
        <strain evidence="11">S10</strain>
    </source>
</reference>
<proteinExistence type="predicted"/>
<keyword evidence="8" id="KW-0968">Cytoplasmic vesicle</keyword>
<dbReference type="GO" id="GO:0030136">
    <property type="term" value="C:clathrin-coated vesicle"/>
    <property type="evidence" value="ECO:0007669"/>
    <property type="project" value="UniProtKB-SubCell"/>
</dbReference>
<evidence type="ECO:0000256" key="3">
    <source>
        <dbReference type="ARBA" id="ARBA00004600"/>
    </source>
</evidence>
<evidence type="ECO:0000256" key="9">
    <source>
        <dbReference type="SAM" id="MobiDB-lite"/>
    </source>
</evidence>
<dbReference type="InterPro" id="IPR045192">
    <property type="entry name" value="AP180-like"/>
</dbReference>
<dbReference type="InterPro" id="IPR048050">
    <property type="entry name" value="ANTH_N_plant"/>
</dbReference>
<evidence type="ECO:0000313" key="12">
    <source>
        <dbReference type="Proteomes" id="UP001163823"/>
    </source>
</evidence>
<evidence type="ECO:0000313" key="11">
    <source>
        <dbReference type="EMBL" id="KAJ7955703.1"/>
    </source>
</evidence>
<feature type="domain" description="ENTH" evidence="10">
    <location>
        <begin position="28"/>
        <end position="166"/>
    </location>
</feature>
<dbReference type="InterPro" id="IPR011417">
    <property type="entry name" value="ANTH_dom"/>
</dbReference>